<dbReference type="PANTHER" id="PTHR12526:SF635">
    <property type="entry name" value="GLYCOSYL TRANSFERASE GROUP 1"/>
    <property type="match status" value="1"/>
</dbReference>
<dbReference type="EMBL" id="QKYU01000002">
    <property type="protein sequence ID" value="PZW50350.1"/>
    <property type="molecule type" value="Genomic_DNA"/>
</dbReference>
<feature type="domain" description="Glycosyl transferase family 1" evidence="1">
    <location>
        <begin position="193"/>
        <end position="341"/>
    </location>
</feature>
<reference evidence="3 4" key="1">
    <citation type="submission" date="2018-06" db="EMBL/GenBank/DDBJ databases">
        <title>Genomic Encyclopedia of Archaeal and Bacterial Type Strains, Phase II (KMG-II): from individual species to whole genera.</title>
        <authorList>
            <person name="Goeker M."/>
        </authorList>
    </citation>
    <scope>NUCLEOTIDE SEQUENCE [LARGE SCALE GENOMIC DNA]</scope>
    <source>
        <strain evidence="3 4">DSM 24525</strain>
    </source>
</reference>
<name>A0A2W7IWQ5_9PROT</name>
<dbReference type="GO" id="GO:0016757">
    <property type="term" value="F:glycosyltransferase activity"/>
    <property type="evidence" value="ECO:0007669"/>
    <property type="project" value="InterPro"/>
</dbReference>
<dbReference type="SUPFAM" id="SSF53756">
    <property type="entry name" value="UDP-Glycosyltransferase/glycogen phosphorylase"/>
    <property type="match status" value="1"/>
</dbReference>
<evidence type="ECO:0000259" key="2">
    <source>
        <dbReference type="Pfam" id="PF13439"/>
    </source>
</evidence>
<sequence length="378" mass="38985">MPFDAMSAAARAEVATRPLRLLWLTEDPTDAGVMLALRAQGHAAIPFMPDAGGLLRPLAPPLRNHARALAFAWRQRAPIATMAAGCRVAHAALRSHCGHVHAASPGTAAAAVAGARLAGLTVSIAVTDPAPRYGRKALRATLAAADLVLAPSHEVAESLRRLCPRLHLRLVPQGVDAARLLPAPEAQGRNGRLLAAGPLVPAGGFDVLLSAMARLPPSRRPSLDIAGDGPLRHGLETRAQALGLGDAVRFLGARPETWLMRQGPAYLGLVLPMMAAGAEAAPHLAKSALAMGLPVIATAIAGLAEVVSPDVGYLIPPGNAAALAEALLWLGGMPEQRRRAIGGAGRDRAELVYSKTGEARGLAAAVAGLAPMATLRAW</sequence>
<dbReference type="Proteomes" id="UP000249688">
    <property type="component" value="Unassembled WGS sequence"/>
</dbReference>
<dbReference type="AlphaFoldDB" id="A0A2W7IWQ5"/>
<accession>A0A2W7IWQ5</accession>
<keyword evidence="4" id="KW-1185">Reference proteome</keyword>
<proteinExistence type="predicted"/>
<dbReference type="PANTHER" id="PTHR12526">
    <property type="entry name" value="GLYCOSYLTRANSFERASE"/>
    <property type="match status" value="1"/>
</dbReference>
<dbReference type="InterPro" id="IPR001296">
    <property type="entry name" value="Glyco_trans_1"/>
</dbReference>
<dbReference type="OrthoDB" id="529131at2"/>
<organism evidence="3 4">
    <name type="scientific">Humitalea rosea</name>
    <dbReference type="NCBI Taxonomy" id="990373"/>
    <lineage>
        <taxon>Bacteria</taxon>
        <taxon>Pseudomonadati</taxon>
        <taxon>Pseudomonadota</taxon>
        <taxon>Alphaproteobacteria</taxon>
        <taxon>Acetobacterales</taxon>
        <taxon>Roseomonadaceae</taxon>
        <taxon>Humitalea</taxon>
    </lineage>
</organism>
<evidence type="ECO:0000313" key="3">
    <source>
        <dbReference type="EMBL" id="PZW50350.1"/>
    </source>
</evidence>
<evidence type="ECO:0000313" key="4">
    <source>
        <dbReference type="Proteomes" id="UP000249688"/>
    </source>
</evidence>
<protein>
    <submittedName>
        <fullName evidence="3">Glycosyl transferase family 4</fullName>
    </submittedName>
</protein>
<dbReference type="Gene3D" id="3.40.50.2000">
    <property type="entry name" value="Glycogen Phosphorylase B"/>
    <property type="match status" value="2"/>
</dbReference>
<dbReference type="Pfam" id="PF13439">
    <property type="entry name" value="Glyco_transf_4"/>
    <property type="match status" value="1"/>
</dbReference>
<dbReference type="InterPro" id="IPR028098">
    <property type="entry name" value="Glyco_trans_4-like_N"/>
</dbReference>
<dbReference type="RefSeq" id="WP_158537067.1">
    <property type="nucleotide sequence ID" value="NZ_QKYU01000002.1"/>
</dbReference>
<dbReference type="Pfam" id="PF00534">
    <property type="entry name" value="Glycos_transf_1"/>
    <property type="match status" value="1"/>
</dbReference>
<keyword evidence="3" id="KW-0808">Transferase</keyword>
<comment type="caution">
    <text evidence="3">The sequence shown here is derived from an EMBL/GenBank/DDBJ whole genome shotgun (WGS) entry which is preliminary data.</text>
</comment>
<feature type="domain" description="Glycosyltransferase subfamily 4-like N-terminal" evidence="2">
    <location>
        <begin position="36"/>
        <end position="179"/>
    </location>
</feature>
<evidence type="ECO:0000259" key="1">
    <source>
        <dbReference type="Pfam" id="PF00534"/>
    </source>
</evidence>
<gene>
    <name evidence="3" type="ORF">C8P66_10238</name>
</gene>